<name>A0A1H1ZNT7_MUCMA</name>
<keyword evidence="1" id="KW-0732">Signal</keyword>
<reference evidence="2 3" key="1">
    <citation type="submission" date="2016-10" db="EMBL/GenBank/DDBJ databases">
        <authorList>
            <person name="de Groot N.N."/>
        </authorList>
    </citation>
    <scope>NUCLEOTIDE SEQUENCE [LARGE SCALE GENOMIC DNA]</scope>
    <source>
        <strain evidence="2 3">MP1X4</strain>
    </source>
</reference>
<gene>
    <name evidence="2" type="ORF">SAMN05216490_3187</name>
</gene>
<dbReference type="Pfam" id="PF12771">
    <property type="entry name" value="SusD-like_2"/>
    <property type="match status" value="1"/>
</dbReference>
<organism evidence="2 3">
    <name type="scientific">Mucilaginibacter mallensis</name>
    <dbReference type="NCBI Taxonomy" id="652787"/>
    <lineage>
        <taxon>Bacteria</taxon>
        <taxon>Pseudomonadati</taxon>
        <taxon>Bacteroidota</taxon>
        <taxon>Sphingobacteriia</taxon>
        <taxon>Sphingobacteriales</taxon>
        <taxon>Sphingobacteriaceae</taxon>
        <taxon>Mucilaginibacter</taxon>
    </lineage>
</organism>
<feature type="signal peptide" evidence="1">
    <location>
        <begin position="1"/>
        <end position="22"/>
    </location>
</feature>
<proteinExistence type="predicted"/>
<evidence type="ECO:0000313" key="2">
    <source>
        <dbReference type="EMBL" id="SDT35340.1"/>
    </source>
</evidence>
<accession>A0A1H1ZNT7</accession>
<dbReference type="STRING" id="652787.SAMN05216490_3187"/>
<dbReference type="SUPFAM" id="SSF48452">
    <property type="entry name" value="TPR-like"/>
    <property type="match status" value="1"/>
</dbReference>
<evidence type="ECO:0000313" key="3">
    <source>
        <dbReference type="Proteomes" id="UP000199679"/>
    </source>
</evidence>
<protein>
    <submittedName>
        <fullName evidence="2">Starch-binding associating with outer membrane</fullName>
    </submittedName>
</protein>
<dbReference type="InterPro" id="IPR041662">
    <property type="entry name" value="SusD-like_2"/>
</dbReference>
<dbReference type="AlphaFoldDB" id="A0A1H1ZNT7"/>
<keyword evidence="3" id="KW-1185">Reference proteome</keyword>
<dbReference type="OrthoDB" id="9766256at2"/>
<evidence type="ECO:0000256" key="1">
    <source>
        <dbReference type="SAM" id="SignalP"/>
    </source>
</evidence>
<dbReference type="RefSeq" id="WP_091374909.1">
    <property type="nucleotide sequence ID" value="NZ_LT629740.1"/>
</dbReference>
<sequence length="533" mass="59272">MKKIFIYTSVLLTLAVSFSACKKTIDQDYLNPELSTKPIISGFFTEMLNSDRVRPAYWNLRTYFFPQLSVYAQTTTFDNGPGLYQQSDSYVGNYWSDYYYPAGNGSGPMAVYRSMQVAYAGLSTANQADQEVYLEAAKIVLDDRTAKMIDAFGDIPFSQAGNLETASTIKNPVFDDQKALYLSLISDLNDDATYFGSVKLDGNVQSAFSKADILNQGSVLKWQEYANSVRLRLLMRISYYDESTAKAAVTTMLSSPASYPLIDGAGVADYSPATTDILLQPLTTTTSSTLYSALTEIDSYWAPDYKLNTVMLPANDPRIPVMFDKYGSTVNGVFVPNTSYRAMPVTYGTGQQDTAYSHYSIVDSATFLNNIKMPGIVITASEVNFLKAEAYERWGLGVAANAYNLALNQSVYFYQYLNSIGGGTVATPTDAAIATWEASPTVSYTTATDQTHKLALIWIQKWVHFGFLQSDEAWAEFRRTKYPVLTFPVSSPSDYANAPTRLLYPTVETTYNTNYNSIKAKDTRTTKIFWDVK</sequence>
<dbReference type="InterPro" id="IPR011990">
    <property type="entry name" value="TPR-like_helical_dom_sf"/>
</dbReference>
<dbReference type="PROSITE" id="PS51257">
    <property type="entry name" value="PROKAR_LIPOPROTEIN"/>
    <property type="match status" value="1"/>
</dbReference>
<dbReference type="Proteomes" id="UP000199679">
    <property type="component" value="Chromosome I"/>
</dbReference>
<dbReference type="EMBL" id="LT629740">
    <property type="protein sequence ID" value="SDT35340.1"/>
    <property type="molecule type" value="Genomic_DNA"/>
</dbReference>
<dbReference type="Gene3D" id="1.25.40.390">
    <property type="match status" value="1"/>
</dbReference>
<feature type="chain" id="PRO_5009267911" evidence="1">
    <location>
        <begin position="23"/>
        <end position="533"/>
    </location>
</feature>